<evidence type="ECO:0000313" key="3">
    <source>
        <dbReference type="Proteomes" id="UP001174934"/>
    </source>
</evidence>
<organism evidence="2 3">
    <name type="scientific">Bombardia bombarda</name>
    <dbReference type="NCBI Taxonomy" id="252184"/>
    <lineage>
        <taxon>Eukaryota</taxon>
        <taxon>Fungi</taxon>
        <taxon>Dikarya</taxon>
        <taxon>Ascomycota</taxon>
        <taxon>Pezizomycotina</taxon>
        <taxon>Sordariomycetes</taxon>
        <taxon>Sordariomycetidae</taxon>
        <taxon>Sordariales</taxon>
        <taxon>Lasiosphaeriaceae</taxon>
        <taxon>Bombardia</taxon>
    </lineage>
</organism>
<comment type="caution">
    <text evidence="2">The sequence shown here is derived from an EMBL/GenBank/DDBJ whole genome shotgun (WGS) entry which is preliminary data.</text>
</comment>
<feature type="region of interest" description="Disordered" evidence="1">
    <location>
        <begin position="123"/>
        <end position="145"/>
    </location>
</feature>
<accession>A0AA39XJR6</accession>
<gene>
    <name evidence="2" type="ORF">B0T17DRAFT_513644</name>
</gene>
<sequence>MSAARGSSSSFLGAEAAMVEEAVVSLNPAQPIHPGPLIADMLCTCFCIPGSIFLVESIERCVPVGGKKKDYRAVRVLLGDGELCVQALLRPEMHCFVDGGQIYEGCYVRVDAFELRRVEAEQRKDVEDDGVGNPAAADGQKKKAKGESSKGKTVYLLVGDMTTVGWNNAYLEILRAETQAEGGEVAVGAPTRVDVAAAVAIPPVAQRLLENNMKSINFRAGGRPEGSRHSPMDGAPEQPRISRDDKMELDTESKDKKQDPQPPHPRAATKKEPEHISDSDEDVFETLQVSAERATQRRHHLSQAPLPPPPPVDTTDFRQELQTTVVQHNTRQQQKPLP</sequence>
<evidence type="ECO:0000256" key="1">
    <source>
        <dbReference type="SAM" id="MobiDB-lite"/>
    </source>
</evidence>
<name>A0AA39XJR6_9PEZI</name>
<reference evidence="2" key="1">
    <citation type="submission" date="2023-06" db="EMBL/GenBank/DDBJ databases">
        <title>Genome-scale phylogeny and comparative genomics of the fungal order Sordariales.</title>
        <authorList>
            <consortium name="Lawrence Berkeley National Laboratory"/>
            <person name="Hensen N."/>
            <person name="Bonometti L."/>
            <person name="Westerberg I."/>
            <person name="Brannstrom I.O."/>
            <person name="Guillou S."/>
            <person name="Cros-Aarteil S."/>
            <person name="Calhoun S."/>
            <person name="Haridas S."/>
            <person name="Kuo A."/>
            <person name="Mondo S."/>
            <person name="Pangilinan J."/>
            <person name="Riley R."/>
            <person name="LaButti K."/>
            <person name="Andreopoulos B."/>
            <person name="Lipzen A."/>
            <person name="Chen C."/>
            <person name="Yanf M."/>
            <person name="Daum C."/>
            <person name="Ng V."/>
            <person name="Clum A."/>
            <person name="Steindorff A."/>
            <person name="Ohm R."/>
            <person name="Martin F."/>
            <person name="Silar P."/>
            <person name="Natvig D."/>
            <person name="Lalanne C."/>
            <person name="Gautier V."/>
            <person name="Ament-velasquez S.L."/>
            <person name="Kruys A."/>
            <person name="Hutchinson M.I."/>
            <person name="Powell A.J."/>
            <person name="Barry K."/>
            <person name="Miller A.N."/>
            <person name="Grigoriev I.V."/>
            <person name="Debuchy R."/>
            <person name="Gladieux P."/>
            <person name="Thoren M.H."/>
            <person name="Johannesson H."/>
        </authorList>
    </citation>
    <scope>NUCLEOTIDE SEQUENCE</scope>
    <source>
        <strain evidence="2">SMH3391-2</strain>
    </source>
</reference>
<keyword evidence="3" id="KW-1185">Reference proteome</keyword>
<feature type="compositionally biased region" description="Basic and acidic residues" evidence="1">
    <location>
        <begin position="269"/>
        <end position="278"/>
    </location>
</feature>
<proteinExistence type="predicted"/>
<dbReference type="Proteomes" id="UP001174934">
    <property type="component" value="Unassembled WGS sequence"/>
</dbReference>
<feature type="compositionally biased region" description="Basic and acidic residues" evidence="1">
    <location>
        <begin position="240"/>
        <end position="259"/>
    </location>
</feature>
<feature type="region of interest" description="Disordered" evidence="1">
    <location>
        <begin position="217"/>
        <end position="338"/>
    </location>
</feature>
<evidence type="ECO:0000313" key="2">
    <source>
        <dbReference type="EMBL" id="KAK0634557.1"/>
    </source>
</evidence>
<feature type="compositionally biased region" description="Polar residues" evidence="1">
    <location>
        <begin position="320"/>
        <end position="338"/>
    </location>
</feature>
<dbReference type="AlphaFoldDB" id="A0AA39XJR6"/>
<dbReference type="EMBL" id="JAULSR010000001">
    <property type="protein sequence ID" value="KAK0634557.1"/>
    <property type="molecule type" value="Genomic_DNA"/>
</dbReference>
<protein>
    <submittedName>
        <fullName evidence="2">Uncharacterized protein</fullName>
    </submittedName>
</protein>